<dbReference type="Proteomes" id="UP000479190">
    <property type="component" value="Unassembled WGS sequence"/>
</dbReference>
<feature type="repeat" description="ANK" evidence="3">
    <location>
        <begin position="26"/>
        <end position="63"/>
    </location>
</feature>
<proteinExistence type="predicted"/>
<evidence type="ECO:0000256" key="4">
    <source>
        <dbReference type="SAM" id="MobiDB-lite"/>
    </source>
</evidence>
<keyword evidence="6" id="KW-1185">Reference proteome</keyword>
<sequence length="284" mass="32447">MFNSQRYDVLKLLVERGLDVNHKDDRGMTLLHHVMDLDEHQLMKEDMVKLLIEHGADVNAKSLYGPTPLHLAVNNGHDNLIELLVDSGADNYLIIKIFFLRRMIILFFSFSLSSVSIGEERTNQFDVAQSYAENNEFNFSNSTTSFCDTSILDSKSPSPTPKKMNKISLESMEDDDWRETANSVVKTGVKRRPSRRGGTYKKFKRSGSARGGKSSTGIEADCCIINDEIQRVRRRRSTIVLLLMLQNFTAAHHAHFNKYPLRQLLVLNPTDIHSLRQDLLQQSY</sequence>
<dbReference type="SUPFAM" id="SSF48403">
    <property type="entry name" value="Ankyrin repeat"/>
    <property type="match status" value="1"/>
</dbReference>
<dbReference type="PROSITE" id="PS50088">
    <property type="entry name" value="ANK_REPEAT"/>
    <property type="match status" value="2"/>
</dbReference>
<dbReference type="EMBL" id="CADCXV010000815">
    <property type="protein sequence ID" value="CAB0036364.1"/>
    <property type="molecule type" value="Genomic_DNA"/>
</dbReference>
<dbReference type="Gene3D" id="1.25.40.20">
    <property type="entry name" value="Ankyrin repeat-containing domain"/>
    <property type="match status" value="1"/>
</dbReference>
<dbReference type="PROSITE" id="PS50297">
    <property type="entry name" value="ANK_REP_REGION"/>
    <property type="match status" value="2"/>
</dbReference>
<protein>
    <submittedName>
        <fullName evidence="5">Uncharacterized protein</fullName>
    </submittedName>
</protein>
<dbReference type="PANTHER" id="PTHR24171">
    <property type="entry name" value="ANKYRIN REPEAT DOMAIN-CONTAINING PROTEIN 39-RELATED"/>
    <property type="match status" value="1"/>
</dbReference>
<reference evidence="5 6" key="1">
    <citation type="submission" date="2020-02" db="EMBL/GenBank/DDBJ databases">
        <authorList>
            <person name="Ferguson B K."/>
        </authorList>
    </citation>
    <scope>NUCLEOTIDE SEQUENCE [LARGE SCALE GENOMIC DNA]</scope>
</reference>
<evidence type="ECO:0000313" key="6">
    <source>
        <dbReference type="Proteomes" id="UP000479190"/>
    </source>
</evidence>
<keyword evidence="1" id="KW-0677">Repeat</keyword>
<dbReference type="InterPro" id="IPR036770">
    <property type="entry name" value="Ankyrin_rpt-contain_sf"/>
</dbReference>
<accession>A0A6H5IFZ4</accession>
<dbReference type="SMART" id="SM00248">
    <property type="entry name" value="ANK"/>
    <property type="match status" value="2"/>
</dbReference>
<feature type="compositionally biased region" description="Basic residues" evidence="4">
    <location>
        <begin position="188"/>
        <end position="207"/>
    </location>
</feature>
<dbReference type="InterPro" id="IPR002110">
    <property type="entry name" value="Ankyrin_rpt"/>
</dbReference>
<evidence type="ECO:0000313" key="5">
    <source>
        <dbReference type="EMBL" id="CAB0036364.1"/>
    </source>
</evidence>
<evidence type="ECO:0000256" key="1">
    <source>
        <dbReference type="ARBA" id="ARBA00022737"/>
    </source>
</evidence>
<gene>
    <name evidence="5" type="ORF">TBRA_LOCUS8233</name>
</gene>
<keyword evidence="2 3" id="KW-0040">ANK repeat</keyword>
<evidence type="ECO:0000256" key="3">
    <source>
        <dbReference type="PROSITE-ProRule" id="PRU00023"/>
    </source>
</evidence>
<feature type="repeat" description="ANK" evidence="3">
    <location>
        <begin position="64"/>
        <end position="90"/>
    </location>
</feature>
<organism evidence="5 6">
    <name type="scientific">Trichogramma brassicae</name>
    <dbReference type="NCBI Taxonomy" id="86971"/>
    <lineage>
        <taxon>Eukaryota</taxon>
        <taxon>Metazoa</taxon>
        <taxon>Ecdysozoa</taxon>
        <taxon>Arthropoda</taxon>
        <taxon>Hexapoda</taxon>
        <taxon>Insecta</taxon>
        <taxon>Pterygota</taxon>
        <taxon>Neoptera</taxon>
        <taxon>Endopterygota</taxon>
        <taxon>Hymenoptera</taxon>
        <taxon>Apocrita</taxon>
        <taxon>Proctotrupomorpha</taxon>
        <taxon>Chalcidoidea</taxon>
        <taxon>Trichogrammatidae</taxon>
        <taxon>Trichogramma</taxon>
    </lineage>
</organism>
<feature type="region of interest" description="Disordered" evidence="4">
    <location>
        <begin position="188"/>
        <end position="214"/>
    </location>
</feature>
<dbReference type="Pfam" id="PF12796">
    <property type="entry name" value="Ank_2"/>
    <property type="match status" value="1"/>
</dbReference>
<dbReference type="AlphaFoldDB" id="A0A6H5IFZ4"/>
<evidence type="ECO:0000256" key="2">
    <source>
        <dbReference type="ARBA" id="ARBA00023043"/>
    </source>
</evidence>
<name>A0A6H5IFZ4_9HYME</name>
<dbReference type="OrthoDB" id="8193571at2759"/>